<evidence type="ECO:0000313" key="7">
    <source>
        <dbReference type="EMBL" id="AFQ24695.1"/>
    </source>
</evidence>
<evidence type="ECO:0000256" key="4">
    <source>
        <dbReference type="ARBA" id="ARBA00022840"/>
    </source>
</evidence>
<dbReference type="PROSITE" id="PS51198">
    <property type="entry name" value="UVRD_HELICASE_ATP_BIND"/>
    <property type="match status" value="1"/>
</dbReference>
<dbReference type="Proteomes" id="UP000005257">
    <property type="component" value="Chromosome"/>
</dbReference>
<evidence type="ECO:0000256" key="2">
    <source>
        <dbReference type="ARBA" id="ARBA00022801"/>
    </source>
</evidence>
<dbReference type="InterPro" id="IPR000212">
    <property type="entry name" value="DNA_helicase_UvrD/REP"/>
</dbReference>
<dbReference type="GO" id="GO:0005524">
    <property type="term" value="F:ATP binding"/>
    <property type="evidence" value="ECO:0007669"/>
    <property type="project" value="UniProtKB-UniRule"/>
</dbReference>
<dbReference type="GO" id="GO:0003677">
    <property type="term" value="F:DNA binding"/>
    <property type="evidence" value="ECO:0007669"/>
    <property type="project" value="InterPro"/>
</dbReference>
<dbReference type="EMBL" id="CP003763">
    <property type="protein sequence ID" value="AFQ24695.1"/>
    <property type="molecule type" value="Genomic_DNA"/>
</dbReference>
<accession>A0A9W3P1U9</accession>
<dbReference type="SUPFAM" id="SSF52540">
    <property type="entry name" value="P-loop containing nucleoside triphosphate hydrolases"/>
    <property type="match status" value="1"/>
</dbReference>
<evidence type="ECO:0000313" key="8">
    <source>
        <dbReference type="Proteomes" id="UP000005257"/>
    </source>
</evidence>
<evidence type="ECO:0000256" key="5">
    <source>
        <dbReference type="PROSITE-ProRule" id="PRU00560"/>
    </source>
</evidence>
<keyword evidence="2 5" id="KW-0378">Hydrolase</keyword>
<dbReference type="AlphaFoldDB" id="A0A9W3P1U9"/>
<dbReference type="GO" id="GO:0043138">
    <property type="term" value="F:3'-5' DNA helicase activity"/>
    <property type="evidence" value="ECO:0007669"/>
    <property type="project" value="TreeGrafter"/>
</dbReference>
<keyword evidence="1 5" id="KW-0547">Nucleotide-binding</keyword>
<dbReference type="InterPro" id="IPR014016">
    <property type="entry name" value="UvrD-like_ATP-bd"/>
</dbReference>
<dbReference type="GO" id="GO:0000725">
    <property type="term" value="P:recombinational repair"/>
    <property type="evidence" value="ECO:0007669"/>
    <property type="project" value="TreeGrafter"/>
</dbReference>
<feature type="domain" description="UvrD-like helicase ATP-binding" evidence="6">
    <location>
        <begin position="1"/>
        <end position="245"/>
    </location>
</feature>
<dbReference type="KEGG" id="btn:BTF1_02360"/>
<dbReference type="GO" id="GO:0016787">
    <property type="term" value="F:hydrolase activity"/>
    <property type="evidence" value="ECO:0007669"/>
    <property type="project" value="UniProtKB-UniRule"/>
</dbReference>
<name>A0A9W3P1U9_BACTU</name>
<dbReference type="GO" id="GO:0005829">
    <property type="term" value="C:cytosol"/>
    <property type="evidence" value="ECO:0007669"/>
    <property type="project" value="TreeGrafter"/>
</dbReference>
<evidence type="ECO:0000256" key="1">
    <source>
        <dbReference type="ARBA" id="ARBA00022741"/>
    </source>
</evidence>
<feature type="binding site" evidence="5">
    <location>
        <begin position="14"/>
        <end position="21"/>
    </location>
    <ligand>
        <name>ATP</name>
        <dbReference type="ChEBI" id="CHEBI:30616"/>
    </ligand>
</feature>
<dbReference type="PANTHER" id="PTHR11070:SF3">
    <property type="entry name" value="DNA 3'-5' HELICASE"/>
    <property type="match status" value="1"/>
</dbReference>
<dbReference type="Pfam" id="PF00580">
    <property type="entry name" value="UvrD-helicase"/>
    <property type="match status" value="1"/>
</dbReference>
<evidence type="ECO:0000256" key="3">
    <source>
        <dbReference type="ARBA" id="ARBA00022806"/>
    </source>
</evidence>
<dbReference type="PANTHER" id="PTHR11070">
    <property type="entry name" value="UVRD / RECB / PCRA DNA HELICASE FAMILY MEMBER"/>
    <property type="match status" value="1"/>
</dbReference>
<proteinExistence type="predicted"/>
<reference evidence="7 8" key="1">
    <citation type="journal article" date="2013" name="Genome Announc.">
        <title>Complete Genome Sequence of Bacillus thuringiensis Serovar Israelensis Strain HD-789.</title>
        <authorList>
            <person name="Doggett N.A."/>
            <person name="Stubben C.J."/>
            <person name="Chertkov O."/>
            <person name="Bruce D.C."/>
            <person name="Detter J.C."/>
            <person name="Johnson S.L."/>
            <person name="Han C.S."/>
        </authorList>
    </citation>
    <scope>NUCLEOTIDE SEQUENCE [LARGE SCALE GENOMIC DNA]</scope>
    <source>
        <strain evidence="7 8">HD-789</strain>
    </source>
</reference>
<dbReference type="InterPro" id="IPR027417">
    <property type="entry name" value="P-loop_NTPase"/>
</dbReference>
<dbReference type="Gene3D" id="3.40.50.300">
    <property type="entry name" value="P-loop containing nucleotide triphosphate hydrolases"/>
    <property type="match status" value="1"/>
</dbReference>
<keyword evidence="3 5" id="KW-0347">Helicase</keyword>
<sequence>MATEIVENMFCVNAPAGSGKTTKIKSMIVNHKIKHPIDNILCITYTKRAAEELNKDFNEEGIHISTIHSFLHKFLKIYFCKTEMKDLYFEMFEDLIKESIENKEEKEHIVTRNQKYIEKHGCLSVESIKANIDAIYYNESSNNHLYTGGLAHDSLLLFAEKVFDKFPKIKMRLTQKYQSIFIDEYQDSAASVLRMFYKACLNTKSNLYFLGDKMQQIYKNYDGSFEEELKTLNTDIKLDINHRSIPDIVSVLNNIYNDKGFKQNPSKKNLDIKPDHPPRIIMCDNIQERLKRECSIYPDALLLFLLNQQKFASIGARELYKQFSHLERYSHAKQLSATDVLSDNTSENTDPLLKLLFIVGEVVDYYKKSNVGSIIQIFKANRKLFDMGIGTITSHRDRIDLTKLLKQLYEDYHKEISISEFLTLLRGCNLFKSSYIDNMGDEYLEVLKVKLNEFKALSNYLRNPAVSTQHGVKGESHNTVFFIAEDSFRTPIVHMHKFLKLWTIKELTLDSLESFYYDYNKWIEDTISHLGCKISDLNKESHNEHKIYLKTRVEQLCKHFEADFIFKDLCEESYSKYILNPNVTNIKKCFKESTVYGVLSAYKLFYVGCSRARSNLSIFVDKSKIEGFSEELIVKLRRIGFSVEIETKELQKV</sequence>
<dbReference type="RefSeq" id="WP_000179887.1">
    <property type="nucleotide sequence ID" value="NC_018508.1"/>
</dbReference>
<organism evidence="7 8">
    <name type="scientific">Bacillus thuringiensis HD-789</name>
    <dbReference type="NCBI Taxonomy" id="1217737"/>
    <lineage>
        <taxon>Bacteria</taxon>
        <taxon>Bacillati</taxon>
        <taxon>Bacillota</taxon>
        <taxon>Bacilli</taxon>
        <taxon>Bacillales</taxon>
        <taxon>Bacillaceae</taxon>
        <taxon>Bacillus</taxon>
        <taxon>Bacillus cereus group</taxon>
    </lineage>
</organism>
<protein>
    <submittedName>
        <fullName evidence="7">DNA helicase II</fullName>
    </submittedName>
</protein>
<evidence type="ECO:0000259" key="6">
    <source>
        <dbReference type="PROSITE" id="PS51198"/>
    </source>
</evidence>
<gene>
    <name evidence="7" type="ORF">BTF1_02360</name>
</gene>
<keyword evidence="4 5" id="KW-0067">ATP-binding</keyword>